<dbReference type="GeneID" id="69022441"/>
<name>A0A8H4C850_COLGL</name>
<feature type="chain" id="PRO_5034369206" evidence="1">
    <location>
        <begin position="25"/>
        <end position="80"/>
    </location>
</feature>
<evidence type="ECO:0000256" key="1">
    <source>
        <dbReference type="SAM" id="SignalP"/>
    </source>
</evidence>
<reference evidence="2" key="2">
    <citation type="submission" date="2020-03" db="EMBL/GenBank/DDBJ databases">
        <authorList>
            <person name="Fu F.-F."/>
            <person name="Chen J."/>
        </authorList>
    </citation>
    <scope>NUCLEOTIDE SEQUENCE</scope>
    <source>
        <strain evidence="2">Lc1</strain>
    </source>
</reference>
<reference evidence="2" key="1">
    <citation type="journal article" date="2020" name="Phytopathology">
        <title>Genome sequence and comparative analysis of Colletotrichum gloeosporioides isolated from Liriodendron leaves.</title>
        <authorList>
            <person name="Fu F.F."/>
            <person name="Hao Z."/>
            <person name="Wang P."/>
            <person name="Lu Y."/>
            <person name="Xue L.J."/>
            <person name="Wei G."/>
            <person name="Tian Y."/>
            <person name="Baishi H."/>
            <person name="Xu H."/>
            <person name="Shi J."/>
            <person name="Cheng T."/>
            <person name="Wang G."/>
            <person name="Yi Y."/>
            <person name="Chen J."/>
        </authorList>
    </citation>
    <scope>NUCLEOTIDE SEQUENCE</scope>
    <source>
        <strain evidence="2">Lc1</strain>
    </source>
</reference>
<feature type="signal peptide" evidence="1">
    <location>
        <begin position="1"/>
        <end position="24"/>
    </location>
</feature>
<organism evidence="2 3">
    <name type="scientific">Colletotrichum gloeosporioides</name>
    <name type="common">Anthracnose fungus</name>
    <name type="synonym">Glomerella cingulata</name>
    <dbReference type="NCBI Taxonomy" id="474922"/>
    <lineage>
        <taxon>Eukaryota</taxon>
        <taxon>Fungi</taxon>
        <taxon>Dikarya</taxon>
        <taxon>Ascomycota</taxon>
        <taxon>Pezizomycotina</taxon>
        <taxon>Sordariomycetes</taxon>
        <taxon>Hypocreomycetidae</taxon>
        <taxon>Glomerellales</taxon>
        <taxon>Glomerellaceae</taxon>
        <taxon>Colletotrichum</taxon>
        <taxon>Colletotrichum gloeosporioides species complex</taxon>
    </lineage>
</organism>
<evidence type="ECO:0000313" key="2">
    <source>
        <dbReference type="EMBL" id="KAF3799151.1"/>
    </source>
</evidence>
<sequence length="80" mass="8916">MIMLFRRHVLKGSTLLLGASSFWAAQMLTIEVDITATPYSLHVPKVIEASPKCCWTTVPKSMPLADTTTLYSKLYALKDI</sequence>
<comment type="caution">
    <text evidence="2">The sequence shown here is derived from an EMBL/GenBank/DDBJ whole genome shotgun (WGS) entry which is preliminary data.</text>
</comment>
<dbReference type="AlphaFoldDB" id="A0A8H4C850"/>
<evidence type="ECO:0000313" key="3">
    <source>
        <dbReference type="Proteomes" id="UP000613401"/>
    </source>
</evidence>
<proteinExistence type="predicted"/>
<gene>
    <name evidence="2" type="ORF">GCG54_00015337</name>
</gene>
<keyword evidence="3" id="KW-1185">Reference proteome</keyword>
<dbReference type="EMBL" id="WVTB01000086">
    <property type="protein sequence ID" value="KAF3799151.1"/>
    <property type="molecule type" value="Genomic_DNA"/>
</dbReference>
<dbReference type="Proteomes" id="UP000613401">
    <property type="component" value="Unassembled WGS sequence"/>
</dbReference>
<accession>A0A8H4C850</accession>
<protein>
    <submittedName>
        <fullName evidence="2">Uncharacterized protein</fullName>
    </submittedName>
</protein>
<dbReference type="RefSeq" id="XP_045258311.1">
    <property type="nucleotide sequence ID" value="XM_045415138.1"/>
</dbReference>
<keyword evidence="1" id="KW-0732">Signal</keyword>